<evidence type="ECO:0000313" key="1">
    <source>
        <dbReference type="EMBL" id="KAJ1195971.1"/>
    </source>
</evidence>
<dbReference type="EMBL" id="JANPWB010000004">
    <property type="protein sequence ID" value="KAJ1195971.1"/>
    <property type="molecule type" value="Genomic_DNA"/>
</dbReference>
<evidence type="ECO:0000313" key="2">
    <source>
        <dbReference type="Proteomes" id="UP001066276"/>
    </source>
</evidence>
<comment type="caution">
    <text evidence="1">The sequence shown here is derived from an EMBL/GenBank/DDBJ whole genome shotgun (WGS) entry which is preliminary data.</text>
</comment>
<dbReference type="AlphaFoldDB" id="A0AAV7V620"/>
<accession>A0AAV7V620</accession>
<dbReference type="Proteomes" id="UP001066276">
    <property type="component" value="Chromosome 2_2"/>
</dbReference>
<sequence>PPLLVFSTSSPGVQYLLSRGSVPPLPGFSTSSPGVQYLADPGISSLSSPVLLTSALIL</sequence>
<name>A0AAV7V620_PLEWA</name>
<proteinExistence type="predicted"/>
<feature type="non-terminal residue" evidence="1">
    <location>
        <position position="1"/>
    </location>
</feature>
<keyword evidence="2" id="KW-1185">Reference proteome</keyword>
<reference evidence="1" key="1">
    <citation type="journal article" date="2022" name="bioRxiv">
        <title>Sequencing and chromosome-scale assembly of the giantPleurodeles waltlgenome.</title>
        <authorList>
            <person name="Brown T."/>
            <person name="Elewa A."/>
            <person name="Iarovenko S."/>
            <person name="Subramanian E."/>
            <person name="Araus A.J."/>
            <person name="Petzold A."/>
            <person name="Susuki M."/>
            <person name="Suzuki K.-i.T."/>
            <person name="Hayashi T."/>
            <person name="Toyoda A."/>
            <person name="Oliveira C."/>
            <person name="Osipova E."/>
            <person name="Leigh N.D."/>
            <person name="Simon A."/>
            <person name="Yun M.H."/>
        </authorList>
    </citation>
    <scope>NUCLEOTIDE SEQUENCE</scope>
    <source>
        <strain evidence="1">20211129_DDA</strain>
        <tissue evidence="1">Liver</tissue>
    </source>
</reference>
<feature type="non-terminal residue" evidence="1">
    <location>
        <position position="58"/>
    </location>
</feature>
<organism evidence="1 2">
    <name type="scientific">Pleurodeles waltl</name>
    <name type="common">Iberian ribbed newt</name>
    <dbReference type="NCBI Taxonomy" id="8319"/>
    <lineage>
        <taxon>Eukaryota</taxon>
        <taxon>Metazoa</taxon>
        <taxon>Chordata</taxon>
        <taxon>Craniata</taxon>
        <taxon>Vertebrata</taxon>
        <taxon>Euteleostomi</taxon>
        <taxon>Amphibia</taxon>
        <taxon>Batrachia</taxon>
        <taxon>Caudata</taxon>
        <taxon>Salamandroidea</taxon>
        <taxon>Salamandridae</taxon>
        <taxon>Pleurodelinae</taxon>
        <taxon>Pleurodeles</taxon>
    </lineage>
</organism>
<protein>
    <submittedName>
        <fullName evidence="1">Uncharacterized protein</fullName>
    </submittedName>
</protein>
<gene>
    <name evidence="1" type="ORF">NDU88_005232</name>
</gene>